<comment type="caution">
    <text evidence="1">The sequence shown here is derived from an EMBL/GenBank/DDBJ whole genome shotgun (WGS) entry which is preliminary data.</text>
</comment>
<dbReference type="STRING" id="1605367.AFM12_01950"/>
<dbReference type="Proteomes" id="UP000050454">
    <property type="component" value="Unassembled WGS sequence"/>
</dbReference>
<organism evidence="1 2">
    <name type="scientific">Jiulongibacter sediminis</name>
    <dbReference type="NCBI Taxonomy" id="1605367"/>
    <lineage>
        <taxon>Bacteria</taxon>
        <taxon>Pseudomonadati</taxon>
        <taxon>Bacteroidota</taxon>
        <taxon>Cytophagia</taxon>
        <taxon>Cytophagales</taxon>
        <taxon>Leadbetterellaceae</taxon>
        <taxon>Jiulongibacter</taxon>
    </lineage>
</organism>
<protein>
    <submittedName>
        <fullName evidence="1">Type 1 periplasmic binding fold superfamily protein</fullName>
    </submittedName>
</protein>
<dbReference type="OrthoDB" id="713689at2"/>
<evidence type="ECO:0000313" key="2">
    <source>
        <dbReference type="Proteomes" id="UP000050454"/>
    </source>
</evidence>
<proteinExistence type="predicted"/>
<dbReference type="EMBL" id="LGTQ01000005">
    <property type="protein sequence ID" value="KPM49402.1"/>
    <property type="molecule type" value="Genomic_DNA"/>
</dbReference>
<evidence type="ECO:0000313" key="1">
    <source>
        <dbReference type="EMBL" id="KPM49402.1"/>
    </source>
</evidence>
<dbReference type="AlphaFoldDB" id="A0A0P7C415"/>
<accession>A0A0P7C415</accession>
<gene>
    <name evidence="1" type="ORF">AFM12_01950</name>
</gene>
<reference evidence="1 2" key="1">
    <citation type="submission" date="2015-07" db="EMBL/GenBank/DDBJ databases">
        <title>The draft genome sequence of Leadbetterella sp. JN14-9.</title>
        <authorList>
            <person name="Liu Y."/>
            <person name="Du J."/>
            <person name="Shao Z."/>
        </authorList>
    </citation>
    <scope>NUCLEOTIDE SEQUENCE [LARGE SCALE GENOMIC DNA]</scope>
    <source>
        <strain evidence="1 2">JN14-9</strain>
    </source>
</reference>
<sequence length="180" mass="19037">MKKLFFITLAAFAFTACEKDDPIIPNEEELITTLIYTLTPDGGGNPVELKFQDLDGDGGNVPVISGGTLTSNTTYSGSLKLLNEIESEDITLEVEEEGDEHQFFFSVSGLNANVDYADTDANGKPVGINTTLTTGATSNGQLTITLRHEPAKDASGVANGDITNAGGETDIEVTFDVAIQ</sequence>
<keyword evidence="2" id="KW-1185">Reference proteome</keyword>
<dbReference type="RefSeq" id="WP_055143593.1">
    <property type="nucleotide sequence ID" value="NZ_JXSZ01000005.1"/>
</dbReference>
<dbReference type="PATRIC" id="fig|1605367.3.peg.1731"/>
<dbReference type="PROSITE" id="PS51257">
    <property type="entry name" value="PROKAR_LIPOPROTEIN"/>
    <property type="match status" value="1"/>
</dbReference>
<name>A0A0P7C415_9BACT</name>